<dbReference type="Pfam" id="PF00595">
    <property type="entry name" value="PDZ"/>
    <property type="match status" value="1"/>
</dbReference>
<accession>A0A5K4FFA9</accession>
<dbReference type="ExpressionAtlas" id="A0A5K4FFA9">
    <property type="expression patterns" value="baseline and differential"/>
</dbReference>
<dbReference type="STRING" id="6183.A0A5K4FFA9"/>
<dbReference type="InParanoid" id="A0A5K4FFA9"/>
<feature type="region of interest" description="Disordered" evidence="1">
    <location>
        <begin position="445"/>
        <end position="465"/>
    </location>
</feature>
<dbReference type="CDD" id="cd06734">
    <property type="entry name" value="PDZ4_MAGI-1_3-like"/>
    <property type="match status" value="1"/>
</dbReference>
<dbReference type="PANTHER" id="PTHR10316">
    <property type="entry name" value="MEMBRANE ASSOCIATED GUANYLATE KINASE-RELATED"/>
    <property type="match status" value="1"/>
</dbReference>
<sequence>MSKHYTTNDIISEKAISMGETNQDNIQGNGKVCPITTYTIHSNICPDKLLNTSPVYSVTNVIHELNPSSSVPSSKTIVKTSICSSGTSNGKINLSTISNYNTNSATNVTIPSCTKQRGNIISTNVGNSKNIDQSAYIIPSQNNCIPFYTLQKNSFYKPAYRPQLSLSCQPSPNISYNRTFSNDINNDLVSQSRGNGLQNSINVTETLKYPSENIDSSSLSLKHRPKNSFQSLDERSSFKLKSHQFFHRFLKYSSKFGGITKSENNSPSLLSSSTSPIHRNPQPLKNTYASRYCAWNPMISSSSVKLIDTCLIKKPSGFGLTLSGVITFIPNGILDVNIMSNLSDRQKGFFQRLLQIRSVSDDVITYNNDLVQSLGKNNSIRPGDILLAAGGCRLAGCTPEYAVQLLAKVPVGSAVQVTLLRGLGIPGIYSVTEDHNYTKHFNKPRSFSSCSSMSSSSELSPKRINSDFESQNGSKCVRSYMEHFCSNCCNSLRTVKLVKKENEYGFTYFYTNYGCLVNQVTRNNINQLNKTKLQPGDLIVKIGHFDVVKLTKTQFSQLLSVYLKSESIQFTVIHVCSTCLKQVNHANIHLNSKKSTNHYLDLNKTTSTPTTPTIRETNKAEMISFLRTVLNANCHGKKSTNHNLQTNDKHSSSNTSELNNVNNLLMKRKPESWLPVQCITPGIGKSGPCETPDFVPISQFINTLKTNNHQINDSSHLNNIPQYDYQKFDVFKQNQIKEQQRQQSIVNDKHCDNSLLDQISSPYLSPIIQMKNSHNLMLNIPEISTSNTNYNNFTEDVKIRYSTKDGKLKFVKENIEQNLLCIIPIEDNGNSSESSQNLVVGDLLVAIENHSVLSCKPSEIEELLRLAAKNNNGYVTLTVRRIHPLDEAECMKISEVPAKDSNSSNIINVKLLKEKDEGFGFVIVSSLNKEKASEIGRIIPGSPADKCGQLKVGQRIMAINGYCLLGINHMDIVNLIRQSQQQLILTIEKTGFLSNKQHNIHINSLDTDENFIPPATSTMICSNATECVHPTNGSKTSEVSHSEYLLGSYLSMNVLRNNPDINKSIPIKL</sequence>
<protein>
    <submittedName>
        <fullName evidence="3">Membrane associated guanylate kinase inverted related</fullName>
    </submittedName>
</protein>
<dbReference type="InterPro" id="IPR001478">
    <property type="entry name" value="PDZ"/>
</dbReference>
<name>A0A5K4FFA9_SCHMA</name>
<evidence type="ECO:0000259" key="2">
    <source>
        <dbReference type="PROSITE" id="PS50106"/>
    </source>
</evidence>
<dbReference type="WBParaSite" id="Smp_346630.2">
    <property type="protein sequence ID" value="Smp_346630.2"/>
    <property type="gene ID" value="Smp_346630"/>
</dbReference>
<dbReference type="PANTHER" id="PTHR10316:SF40">
    <property type="entry name" value="LD27118P"/>
    <property type="match status" value="1"/>
</dbReference>
<dbReference type="Gene3D" id="2.30.42.10">
    <property type="match status" value="3"/>
</dbReference>
<proteinExistence type="predicted"/>
<dbReference type="SUPFAM" id="SSF50156">
    <property type="entry name" value="PDZ domain-like"/>
    <property type="match status" value="4"/>
</dbReference>
<dbReference type="AlphaFoldDB" id="A0A5K4FFA9"/>
<dbReference type="SMART" id="SM00228">
    <property type="entry name" value="PDZ"/>
    <property type="match status" value="4"/>
</dbReference>
<evidence type="ECO:0000313" key="3">
    <source>
        <dbReference type="WBParaSite" id="Smp_346630.2"/>
    </source>
</evidence>
<organism evidence="3">
    <name type="scientific">Schistosoma mansoni</name>
    <name type="common">Blood fluke</name>
    <dbReference type="NCBI Taxonomy" id="6183"/>
    <lineage>
        <taxon>Eukaryota</taxon>
        <taxon>Metazoa</taxon>
        <taxon>Spiralia</taxon>
        <taxon>Lophotrochozoa</taxon>
        <taxon>Platyhelminthes</taxon>
        <taxon>Trematoda</taxon>
        <taxon>Digenea</taxon>
        <taxon>Strigeidida</taxon>
        <taxon>Schistosomatoidea</taxon>
        <taxon>Schistosomatidae</taxon>
        <taxon>Schistosoma</taxon>
    </lineage>
</organism>
<reference evidence="3" key="1">
    <citation type="submission" date="2019-11" db="UniProtKB">
        <authorList>
            <consortium name="WormBaseParasite"/>
        </authorList>
    </citation>
    <scope>IDENTIFICATION</scope>
    <source>
        <strain evidence="3">Puerto Rican</strain>
    </source>
</reference>
<dbReference type="GO" id="GO:0005737">
    <property type="term" value="C:cytoplasm"/>
    <property type="evidence" value="ECO:0007669"/>
    <property type="project" value="TreeGrafter"/>
</dbReference>
<evidence type="ECO:0000256" key="1">
    <source>
        <dbReference type="SAM" id="MobiDB-lite"/>
    </source>
</evidence>
<dbReference type="GO" id="GO:0007165">
    <property type="term" value="P:signal transduction"/>
    <property type="evidence" value="ECO:0007669"/>
    <property type="project" value="TreeGrafter"/>
</dbReference>
<feature type="compositionally biased region" description="Low complexity" evidence="1">
    <location>
        <begin position="446"/>
        <end position="459"/>
    </location>
</feature>
<dbReference type="InterPro" id="IPR036034">
    <property type="entry name" value="PDZ_sf"/>
</dbReference>
<feature type="domain" description="PDZ" evidence="2">
    <location>
        <begin position="908"/>
        <end position="991"/>
    </location>
</feature>
<dbReference type="PROSITE" id="PS50106">
    <property type="entry name" value="PDZ"/>
    <property type="match status" value="1"/>
</dbReference>